<dbReference type="CDD" id="cd14014">
    <property type="entry name" value="STKc_PknB_like"/>
    <property type="match status" value="1"/>
</dbReference>
<dbReference type="Gene3D" id="2.130.10.10">
    <property type="entry name" value="YVTN repeat-like/Quinoprotein amine dehydrogenase"/>
    <property type="match status" value="3"/>
</dbReference>
<dbReference type="PROSITE" id="PS50294">
    <property type="entry name" value="WD_REPEATS_REGION"/>
    <property type="match status" value="3"/>
</dbReference>
<dbReference type="GO" id="GO:0005524">
    <property type="term" value="F:ATP binding"/>
    <property type="evidence" value="ECO:0007669"/>
    <property type="project" value="UniProtKB-KW"/>
</dbReference>
<proteinExistence type="predicted"/>
<dbReference type="Proteomes" id="UP000320390">
    <property type="component" value="Chromosome"/>
</dbReference>
<dbReference type="Gene3D" id="1.10.510.10">
    <property type="entry name" value="Transferase(Phosphotransferase) domain 1"/>
    <property type="match status" value="1"/>
</dbReference>
<evidence type="ECO:0000256" key="7">
    <source>
        <dbReference type="PROSITE-ProRule" id="PRU00221"/>
    </source>
</evidence>
<evidence type="ECO:0000256" key="6">
    <source>
        <dbReference type="ARBA" id="ARBA00022840"/>
    </source>
</evidence>
<name>A0A518EKG9_9BACT</name>
<keyword evidence="8" id="KW-1133">Transmembrane helix</keyword>
<keyword evidence="6" id="KW-0067">ATP-binding</keyword>
<evidence type="ECO:0000313" key="10">
    <source>
        <dbReference type="EMBL" id="QDV04541.1"/>
    </source>
</evidence>
<dbReference type="InterPro" id="IPR019775">
    <property type="entry name" value="WD40_repeat_CS"/>
</dbReference>
<dbReference type="OrthoDB" id="500858at2"/>
<dbReference type="PROSITE" id="PS50011">
    <property type="entry name" value="PROTEIN_KINASE_DOM"/>
    <property type="match status" value="1"/>
</dbReference>
<dbReference type="GO" id="GO:0004674">
    <property type="term" value="F:protein serine/threonine kinase activity"/>
    <property type="evidence" value="ECO:0007669"/>
    <property type="project" value="UniProtKB-EC"/>
</dbReference>
<feature type="repeat" description="WD" evidence="7">
    <location>
        <begin position="1240"/>
        <end position="1272"/>
    </location>
</feature>
<dbReference type="SUPFAM" id="SSF56112">
    <property type="entry name" value="Protein kinase-like (PK-like)"/>
    <property type="match status" value="1"/>
</dbReference>
<dbReference type="InterPro" id="IPR000719">
    <property type="entry name" value="Prot_kinase_dom"/>
</dbReference>
<dbReference type="PROSITE" id="PS00678">
    <property type="entry name" value="WD_REPEATS_1"/>
    <property type="match status" value="2"/>
</dbReference>
<dbReference type="SMART" id="SM00320">
    <property type="entry name" value="WD40"/>
    <property type="match status" value="7"/>
</dbReference>
<keyword evidence="1 7" id="KW-0853">WD repeat</keyword>
<dbReference type="PANTHER" id="PTHR43289:SF6">
    <property type="entry name" value="SERINE_THREONINE-PROTEIN KINASE NEKL-3"/>
    <property type="match status" value="1"/>
</dbReference>
<organism evidence="10 11">
    <name type="scientific">Saltatorellus ferox</name>
    <dbReference type="NCBI Taxonomy" id="2528018"/>
    <lineage>
        <taxon>Bacteria</taxon>
        <taxon>Pseudomonadati</taxon>
        <taxon>Planctomycetota</taxon>
        <taxon>Planctomycetia</taxon>
        <taxon>Planctomycetia incertae sedis</taxon>
        <taxon>Saltatorellus</taxon>
    </lineage>
</organism>
<evidence type="ECO:0000256" key="8">
    <source>
        <dbReference type="SAM" id="Phobius"/>
    </source>
</evidence>
<gene>
    <name evidence="10" type="primary">pknB_1</name>
    <name evidence="10" type="ORF">Poly30_00320</name>
</gene>
<keyword evidence="4" id="KW-0547">Nucleotide-binding</keyword>
<evidence type="ECO:0000256" key="5">
    <source>
        <dbReference type="ARBA" id="ARBA00022777"/>
    </source>
</evidence>
<feature type="repeat" description="WD" evidence="7">
    <location>
        <begin position="708"/>
        <end position="748"/>
    </location>
</feature>
<keyword evidence="3" id="KW-0677">Repeat</keyword>
<feature type="domain" description="Protein kinase" evidence="9">
    <location>
        <begin position="81"/>
        <end position="371"/>
    </location>
</feature>
<dbReference type="RefSeq" id="WP_145193994.1">
    <property type="nucleotide sequence ID" value="NZ_CP036434.1"/>
</dbReference>
<evidence type="ECO:0000259" key="9">
    <source>
        <dbReference type="PROSITE" id="PS50011"/>
    </source>
</evidence>
<keyword evidence="11" id="KW-1185">Reference proteome</keyword>
<keyword evidence="2 10" id="KW-0808">Transferase</keyword>
<dbReference type="PROSITE" id="PS50082">
    <property type="entry name" value="WD_REPEATS_2"/>
    <property type="match status" value="3"/>
</dbReference>
<evidence type="ECO:0000256" key="4">
    <source>
        <dbReference type="ARBA" id="ARBA00022741"/>
    </source>
</evidence>
<evidence type="ECO:0000256" key="1">
    <source>
        <dbReference type="ARBA" id="ARBA00022574"/>
    </source>
</evidence>
<evidence type="ECO:0000313" key="11">
    <source>
        <dbReference type="Proteomes" id="UP000320390"/>
    </source>
</evidence>
<protein>
    <submittedName>
        <fullName evidence="10">Serine/threonine-protein kinase PknB</fullName>
        <ecNumber evidence="10">2.7.11.1</ecNumber>
    </submittedName>
</protein>
<keyword evidence="5 10" id="KW-0418">Kinase</keyword>
<dbReference type="Gene3D" id="3.30.200.20">
    <property type="entry name" value="Phosphorylase Kinase, domain 1"/>
    <property type="match status" value="1"/>
</dbReference>
<accession>A0A518EKG9</accession>
<dbReference type="SUPFAM" id="SSF50998">
    <property type="entry name" value="Quinoprotein alcohol dehydrogenase-like"/>
    <property type="match status" value="2"/>
</dbReference>
<dbReference type="InterPro" id="IPR008271">
    <property type="entry name" value="Ser/Thr_kinase_AS"/>
</dbReference>
<evidence type="ECO:0000256" key="3">
    <source>
        <dbReference type="ARBA" id="ARBA00022737"/>
    </source>
</evidence>
<dbReference type="PANTHER" id="PTHR43289">
    <property type="entry name" value="MITOGEN-ACTIVATED PROTEIN KINASE KINASE KINASE 20-RELATED"/>
    <property type="match status" value="1"/>
</dbReference>
<dbReference type="Pfam" id="PF00069">
    <property type="entry name" value="Pkinase"/>
    <property type="match status" value="1"/>
</dbReference>
<dbReference type="InterPro" id="IPR011009">
    <property type="entry name" value="Kinase-like_dom_sf"/>
</dbReference>
<dbReference type="InterPro" id="IPR015943">
    <property type="entry name" value="WD40/YVTN_repeat-like_dom_sf"/>
</dbReference>
<dbReference type="InterPro" id="IPR011047">
    <property type="entry name" value="Quinoprotein_ADH-like_sf"/>
</dbReference>
<dbReference type="EC" id="2.7.11.1" evidence="10"/>
<dbReference type="EMBL" id="CP036434">
    <property type="protein sequence ID" value="QDV04541.1"/>
    <property type="molecule type" value="Genomic_DNA"/>
</dbReference>
<dbReference type="Pfam" id="PF00400">
    <property type="entry name" value="WD40"/>
    <property type="match status" value="3"/>
</dbReference>
<reference evidence="10 11" key="1">
    <citation type="submission" date="2019-02" db="EMBL/GenBank/DDBJ databases">
        <title>Deep-cultivation of Planctomycetes and their phenomic and genomic characterization uncovers novel biology.</title>
        <authorList>
            <person name="Wiegand S."/>
            <person name="Jogler M."/>
            <person name="Boedeker C."/>
            <person name="Pinto D."/>
            <person name="Vollmers J."/>
            <person name="Rivas-Marin E."/>
            <person name="Kohn T."/>
            <person name="Peeters S.H."/>
            <person name="Heuer A."/>
            <person name="Rast P."/>
            <person name="Oberbeckmann S."/>
            <person name="Bunk B."/>
            <person name="Jeske O."/>
            <person name="Meyerdierks A."/>
            <person name="Storesund J.E."/>
            <person name="Kallscheuer N."/>
            <person name="Luecker S."/>
            <person name="Lage O.M."/>
            <person name="Pohl T."/>
            <person name="Merkel B.J."/>
            <person name="Hornburger P."/>
            <person name="Mueller R.-W."/>
            <person name="Bruemmer F."/>
            <person name="Labrenz M."/>
            <person name="Spormann A.M."/>
            <person name="Op den Camp H."/>
            <person name="Overmann J."/>
            <person name="Amann R."/>
            <person name="Jetten M.S.M."/>
            <person name="Mascher T."/>
            <person name="Medema M.H."/>
            <person name="Devos D.P."/>
            <person name="Kaster A.-K."/>
            <person name="Ovreas L."/>
            <person name="Rohde M."/>
            <person name="Galperin M.Y."/>
            <person name="Jogler C."/>
        </authorList>
    </citation>
    <scope>NUCLEOTIDE SEQUENCE [LARGE SCALE GENOMIC DNA]</scope>
    <source>
        <strain evidence="10 11">Poly30</strain>
    </source>
</reference>
<keyword evidence="8" id="KW-0472">Membrane</keyword>
<feature type="transmembrane region" description="Helical" evidence="8">
    <location>
        <begin position="397"/>
        <end position="421"/>
    </location>
</feature>
<evidence type="ECO:0000256" key="2">
    <source>
        <dbReference type="ARBA" id="ARBA00022679"/>
    </source>
</evidence>
<dbReference type="SMART" id="SM00220">
    <property type="entry name" value="S_TKc"/>
    <property type="match status" value="1"/>
</dbReference>
<feature type="repeat" description="WD" evidence="7">
    <location>
        <begin position="1198"/>
        <end position="1239"/>
    </location>
</feature>
<dbReference type="InterPro" id="IPR001680">
    <property type="entry name" value="WD40_rpt"/>
</dbReference>
<keyword evidence="8" id="KW-0812">Transmembrane</keyword>
<dbReference type="PROSITE" id="PS00108">
    <property type="entry name" value="PROTEIN_KINASE_ST"/>
    <property type="match status" value="1"/>
</dbReference>
<sequence length="1336" mass="144937">MESDRFLRTAEIFAQARELAGTARDAYLDEACGDEEMRVEVVDLLLKDAAPDDDPLVRVLTQEDAPPLPTPMNLPQAIGGFRILGLCGSGGMGTVYEAEQDDPRRRVALKVIRAGTLAPALLGRFRREAQILARLQHPGIAQIFESGEFESDGELQPYIAMEYVHGLPLLSFASTHALSVSARIDLFVRVCEAIHHAHEQGIVHRDIKPDNLLVLEQGLSRQSSSKQSSSKQSASEVVGQPKVLDFGVAQWAESRSRQTLATAPGALLGSVAYMSPEQASGAVEEVDARSDIYSLGVVLFELLTGKLPHDVHRMPLADALHAIRHSDPQRIGTADPGLRGDLDTIVGKCLEKEKDRRYGSVVGLVDDLRRFQELKPIAARPPSTWYQLERFARRNRALVGGVLATSLALLIGAIVAVIFAFQSERSARVARLSQAQSEQEAYRANVAAVSALLDVDPGHARRLLTRIPEERRGWEWRHLFAALPGAVLEFGEVAPRDPGRFHSESTEDMQVVSSGAEVLALSAPDVLSRWETRTGRAVGSLAAPGLVRCFAAARDGDLIAVALEDGRVVTATTGGGPPEWRTWSEGPSRVDAIAVSAAGDLVAIERGGEIRFGRPGAWHVIPDTGDHASFFRPAALEFSPDGRRLAALLDELCTYDTGTGARIGEPIPSDQIHWSLAFSPDGETMAAGQMRREIRLFDPVTGDYGAELLGHTMAVTQVAYGSPERLLSLDQDGTIRVWNVPEEKQIAVFDAPGTTRAEFLDERHVLTLTNGRFQLWTTDTGRSRDLLGHGAHVFDAVFSGDGRVLATSAPWGDFLIWDPLETAPLRRVPSRTWTQVAFDPSGRDLLVSTRSWDEKRLTRLDWVTGETVEESVGARGAFHGRSVSGDLRIDGAAGPPETGDWAVYRTEHGFGGTSVGTRAFRNGTELDHDSSAGVTELGPYPLLSVGGIGPYEFSGAVADLIVFDGELSSSGVAAIDAYLDGRRAGASVDFPEEALDGEPVILARFSASPASVRCSPEGAVLSWENMVPSRGALRPRGRADRTISWVAAQPGRPAYVSFEGGYNGLGWLELDLPAARGKDRLTVAWLGCYGLERNGQTAYGIGSLSTPFAGSDRDPRVDKAGSALSFSRDGKLVGDTWAENRGGPLSVRETGTGRCVAHFPGIYHGNSFRPNTSQIACGSDDGSLDIHDVRTGERVARILAHSSACLDVAYSPDGSRIATCGNDNALRLWDAESLELLLEFPGHRSYVRGVAWSPDGTMLVSVSGDYVVRVWDTIPREERYRERQQNSLLADEMRDEVDALRRSFETPAEALAEVNRRWPESSARRRTALKLLARSL</sequence>